<dbReference type="PIRSF" id="PIRSF015582">
    <property type="entry name" value="Cit_lyase_B"/>
    <property type="match status" value="1"/>
</dbReference>
<dbReference type="Proteomes" id="UP000266568">
    <property type="component" value="Unassembled WGS sequence"/>
</dbReference>
<keyword evidence="3 6" id="KW-0479">Metal-binding</keyword>
<dbReference type="PANTHER" id="PTHR32308:SF10">
    <property type="entry name" value="CITRATE LYASE SUBUNIT BETA"/>
    <property type="match status" value="1"/>
</dbReference>
<dbReference type="PANTHER" id="PTHR32308">
    <property type="entry name" value="LYASE BETA SUBUNIT, PUTATIVE (AFU_ORTHOLOGUE AFUA_4G13030)-RELATED"/>
    <property type="match status" value="1"/>
</dbReference>
<evidence type="ECO:0000256" key="3">
    <source>
        <dbReference type="ARBA" id="ARBA00022723"/>
    </source>
</evidence>
<dbReference type="InterPro" id="IPR015813">
    <property type="entry name" value="Pyrv/PenolPyrv_kinase-like_dom"/>
</dbReference>
<keyword evidence="9" id="KW-1185">Reference proteome</keyword>
<dbReference type="RefSeq" id="WP_119037549.1">
    <property type="nucleotide sequence ID" value="NZ_QXDC01000006.1"/>
</dbReference>
<dbReference type="Gene3D" id="3.20.20.60">
    <property type="entry name" value="Phosphoenolpyruvate-binding domains"/>
    <property type="match status" value="1"/>
</dbReference>
<feature type="binding site" evidence="5">
    <location>
        <position position="125"/>
    </location>
    <ligand>
        <name>substrate</name>
    </ligand>
</feature>
<evidence type="ECO:0000259" key="7">
    <source>
        <dbReference type="Pfam" id="PF03328"/>
    </source>
</evidence>
<feature type="binding site" evidence="6">
    <location>
        <position position="154"/>
    </location>
    <ligand>
        <name>Mg(2+)</name>
        <dbReference type="ChEBI" id="CHEBI:18420"/>
    </ligand>
</feature>
<gene>
    <name evidence="8" type="ORF">DFR49_4166</name>
</gene>
<feature type="binding site" evidence="6">
    <location>
        <position position="125"/>
    </location>
    <ligand>
        <name>Mg(2+)</name>
        <dbReference type="ChEBI" id="CHEBI:18420"/>
    </ligand>
</feature>
<dbReference type="OrthoDB" id="9800547at2"/>
<dbReference type="GO" id="GO:0016829">
    <property type="term" value="F:lyase activity"/>
    <property type="evidence" value="ECO:0007669"/>
    <property type="project" value="UniProtKB-KW"/>
</dbReference>
<reference evidence="8 9" key="1">
    <citation type="submission" date="2018-08" db="EMBL/GenBank/DDBJ databases">
        <title>Genomic Encyclopedia of Type Strains, Phase IV (KMG-IV): sequencing the most valuable type-strain genomes for metagenomic binning, comparative biology and taxonomic classification.</title>
        <authorList>
            <person name="Goeker M."/>
        </authorList>
    </citation>
    <scope>NUCLEOTIDE SEQUENCE [LARGE SCALE GENOMIC DNA]</scope>
    <source>
        <strain evidence="8 9">DSM 25527</strain>
    </source>
</reference>
<comment type="similarity">
    <text evidence="2">Belongs to the HpcH/HpaI aldolase family.</text>
</comment>
<feature type="binding site" evidence="5">
    <location>
        <position position="69"/>
    </location>
    <ligand>
        <name>substrate</name>
    </ligand>
</feature>
<dbReference type="InterPro" id="IPR040442">
    <property type="entry name" value="Pyrv_kinase-like_dom_sf"/>
</dbReference>
<proteinExistence type="inferred from homology"/>
<organism evidence="8 9">
    <name type="scientific">Hephaestia caeni</name>
    <dbReference type="NCBI Taxonomy" id="645617"/>
    <lineage>
        <taxon>Bacteria</taxon>
        <taxon>Pseudomonadati</taxon>
        <taxon>Pseudomonadota</taxon>
        <taxon>Alphaproteobacteria</taxon>
        <taxon>Sphingomonadales</taxon>
        <taxon>Sphingomonadaceae</taxon>
        <taxon>Hephaestia</taxon>
    </lineage>
</organism>
<dbReference type="InterPro" id="IPR011206">
    <property type="entry name" value="Citrate_lyase_beta/mcl1/mcl2"/>
</dbReference>
<evidence type="ECO:0000256" key="5">
    <source>
        <dbReference type="PIRSR" id="PIRSR015582-1"/>
    </source>
</evidence>
<evidence type="ECO:0000256" key="2">
    <source>
        <dbReference type="ARBA" id="ARBA00005568"/>
    </source>
</evidence>
<keyword evidence="8" id="KW-0456">Lyase</keyword>
<evidence type="ECO:0000256" key="6">
    <source>
        <dbReference type="PIRSR" id="PIRSR015582-2"/>
    </source>
</evidence>
<accession>A0A397NIN3</accession>
<comment type="caution">
    <text evidence="8">The sequence shown here is derived from an EMBL/GenBank/DDBJ whole genome shotgun (WGS) entry which is preliminary data.</text>
</comment>
<evidence type="ECO:0000256" key="1">
    <source>
        <dbReference type="ARBA" id="ARBA00001946"/>
    </source>
</evidence>
<dbReference type="AlphaFoldDB" id="A0A397NIN3"/>
<keyword evidence="4 6" id="KW-0460">Magnesium</keyword>
<evidence type="ECO:0000256" key="4">
    <source>
        <dbReference type="ARBA" id="ARBA00022842"/>
    </source>
</evidence>
<dbReference type="SUPFAM" id="SSF51621">
    <property type="entry name" value="Phosphoenolpyruvate/pyruvate domain"/>
    <property type="match status" value="1"/>
</dbReference>
<dbReference type="InterPro" id="IPR005000">
    <property type="entry name" value="Aldolase/citrate-lyase_domain"/>
</dbReference>
<dbReference type="EMBL" id="QXDC01000006">
    <property type="protein sequence ID" value="RIA35389.1"/>
    <property type="molecule type" value="Genomic_DNA"/>
</dbReference>
<sequence>MTDSIRPRRSALFLPASNPRAIEKARGLPCDVVILDLEDAVAPEAKAAARAAAVAAAREGFGGRELVVRVNAIDTEWGADDLAAVAEGAFDAVLVPKIARVEDVARYDEALTRAPATTGLWTMIETCRVFSEVQAIADMAATTRLAAFVVGTNDLALEMRARPAADRATLLPFLAAAVAAARASGIAVLDGVCNEFRDLDRLAGECAQGRALGFDGKSLIHPAQIDAANAAFAPDADECAQARAVVAAFALPENAGKGAIRLDGRMVERLHLGEAERVLALDAAIAERRG</sequence>
<dbReference type="GO" id="GO:0006107">
    <property type="term" value="P:oxaloacetate metabolic process"/>
    <property type="evidence" value="ECO:0007669"/>
    <property type="project" value="TreeGrafter"/>
</dbReference>
<evidence type="ECO:0000313" key="8">
    <source>
        <dbReference type="EMBL" id="RIA35389.1"/>
    </source>
</evidence>
<dbReference type="GO" id="GO:0000287">
    <property type="term" value="F:magnesium ion binding"/>
    <property type="evidence" value="ECO:0007669"/>
    <property type="project" value="TreeGrafter"/>
</dbReference>
<feature type="domain" description="HpcH/HpaI aldolase/citrate lyase" evidence="7">
    <location>
        <begin position="9"/>
        <end position="222"/>
    </location>
</feature>
<evidence type="ECO:0000313" key="9">
    <source>
        <dbReference type="Proteomes" id="UP000266568"/>
    </source>
</evidence>
<protein>
    <submittedName>
        <fullName evidence="8">Citrate lyase subunit beta/citryl-CoA lyase</fullName>
    </submittedName>
</protein>
<name>A0A397NIN3_9SPHN</name>
<dbReference type="Pfam" id="PF03328">
    <property type="entry name" value="HpcH_HpaI"/>
    <property type="match status" value="1"/>
</dbReference>
<comment type="cofactor">
    <cofactor evidence="1">
        <name>Mg(2+)</name>
        <dbReference type="ChEBI" id="CHEBI:18420"/>
    </cofactor>
</comment>